<reference evidence="2" key="1">
    <citation type="journal article" date="2019" name="Int. J. Syst. Evol. Microbiol.">
        <title>The Global Catalogue of Microorganisms (GCM) 10K type strain sequencing project: providing services to taxonomists for standard genome sequencing and annotation.</title>
        <authorList>
            <consortium name="The Broad Institute Genomics Platform"/>
            <consortium name="The Broad Institute Genome Sequencing Center for Infectious Disease"/>
            <person name="Wu L."/>
            <person name="Ma J."/>
        </authorList>
    </citation>
    <scope>NUCLEOTIDE SEQUENCE [LARGE SCALE GENOMIC DNA]</scope>
    <source>
        <strain evidence="2">JCM 18326</strain>
    </source>
</reference>
<protein>
    <recommendedName>
        <fullName evidence="3">CRISPR-associated protein, TM1812 family</fullName>
    </recommendedName>
</protein>
<dbReference type="Proteomes" id="UP001500298">
    <property type="component" value="Unassembled WGS sequence"/>
</dbReference>
<dbReference type="NCBIfam" id="TIGR02549">
    <property type="entry name" value="CRISPR_DxTHG"/>
    <property type="match status" value="1"/>
</dbReference>
<sequence length="441" mass="51039">MPRKVLISFLGAGRYETSRYYHEDVQKAGPFLRYVQEATARAFCKDWNEQGTIIVFTTEKARETHWNDNPISNENEGLQCRLKALIQEEGFKGMSYKNVMIPDGLNEEGIWAIFETVFRELQKGDEVIFDITHAFRSIPMLGLVLLNYGELLKDIKTERLCYGAFEARDTQLNTTPIVDLTSFVELQKWTGASRKMIHSGDTKELALLLRDTANKYDHLDKEVLLRFAGQLTNFSEAIATCRGRELSENISFEELQELIEIQGSQGLPQLVPLLELIKKELQPFKSASLKNGLAAVKWCLDHNMIQQGYTFLQETIKSLVIEQFDQKLVNEYKYRELVNQVLAGVKEEYLKENAKDKGVEWEFVAHAIRLKDQYVINTSLSPWQKGNNQLVTIYRQLSKLRNDINHCGTNEDGQNFMEMHKQLYSLYRQVKELRLDDLFVL</sequence>
<keyword evidence="2" id="KW-1185">Reference proteome</keyword>
<proteinExistence type="predicted"/>
<dbReference type="NCBIfam" id="TIGR02221">
    <property type="entry name" value="cas_TM1812"/>
    <property type="match status" value="1"/>
</dbReference>
<name>A0ABP9DBN3_9BACT</name>
<evidence type="ECO:0008006" key="3">
    <source>
        <dbReference type="Google" id="ProtNLM"/>
    </source>
</evidence>
<dbReference type="InterPro" id="IPR011742">
    <property type="entry name" value="CRISPR-assoc_prot_TM1812"/>
</dbReference>
<comment type="caution">
    <text evidence="1">The sequence shown here is derived from an EMBL/GenBank/DDBJ whole genome shotgun (WGS) entry which is preliminary data.</text>
</comment>
<evidence type="ECO:0000313" key="1">
    <source>
        <dbReference type="EMBL" id="GAA4829434.1"/>
    </source>
</evidence>
<organism evidence="1 2">
    <name type="scientific">Algivirga pacifica</name>
    <dbReference type="NCBI Taxonomy" id="1162670"/>
    <lineage>
        <taxon>Bacteria</taxon>
        <taxon>Pseudomonadati</taxon>
        <taxon>Bacteroidota</taxon>
        <taxon>Cytophagia</taxon>
        <taxon>Cytophagales</taxon>
        <taxon>Flammeovirgaceae</taxon>
        <taxon>Algivirga</taxon>
    </lineage>
</organism>
<dbReference type="RefSeq" id="WP_345370292.1">
    <property type="nucleotide sequence ID" value="NZ_BAABJX010000021.1"/>
</dbReference>
<dbReference type="InterPro" id="IPR013383">
    <property type="entry name" value="CRISPR-assoc_prot_DxTHG_CS"/>
</dbReference>
<evidence type="ECO:0000313" key="2">
    <source>
        <dbReference type="Proteomes" id="UP001500298"/>
    </source>
</evidence>
<dbReference type="EMBL" id="BAABJX010000021">
    <property type="protein sequence ID" value="GAA4829434.1"/>
    <property type="molecule type" value="Genomic_DNA"/>
</dbReference>
<gene>
    <name evidence="1" type="ORF">GCM10023331_13220</name>
</gene>
<accession>A0ABP9DBN3</accession>
<dbReference type="CDD" id="cd09732">
    <property type="entry name" value="Csx1_III-U"/>
    <property type="match status" value="1"/>
</dbReference>